<dbReference type="AlphaFoldDB" id="A0A0K8ME29"/>
<sequence length="79" mass="8750">MKFLSNSTLSILFTFIIIGITSQSAKADILCVEAIETKEQANKVCSKVCNVPYFAWFGEWHKKSPICINGSACVCEKTN</sequence>
<accession>A0A0K8ME29</accession>
<dbReference type="Proteomes" id="UP000036771">
    <property type="component" value="Unassembled WGS sequence"/>
</dbReference>
<dbReference type="EMBL" id="BBVC01000060">
    <property type="protein sequence ID" value="GAO98448.1"/>
    <property type="molecule type" value="Genomic_DNA"/>
</dbReference>
<dbReference type="STRING" id="1629334.Cva_01108"/>
<comment type="caution">
    <text evidence="1">The sequence shown here is derived from an EMBL/GenBank/DDBJ whole genome shotgun (WGS) entry which is preliminary data.</text>
</comment>
<evidence type="ECO:0000313" key="1">
    <source>
        <dbReference type="EMBL" id="GAO98448.1"/>
    </source>
</evidence>
<name>A0A0K8ME29_9PROT</name>
<evidence type="ECO:0000313" key="2">
    <source>
        <dbReference type="Proteomes" id="UP000036771"/>
    </source>
</evidence>
<keyword evidence="2" id="KW-1185">Reference proteome</keyword>
<organism evidence="1 2">
    <name type="scientific">Caedimonas varicaedens</name>
    <dbReference type="NCBI Taxonomy" id="1629334"/>
    <lineage>
        <taxon>Bacteria</taxon>
        <taxon>Pseudomonadati</taxon>
        <taxon>Pseudomonadota</taxon>
        <taxon>Alphaproteobacteria</taxon>
        <taxon>Holosporales</taxon>
        <taxon>Caedimonadaceae</taxon>
        <taxon>Caedimonas</taxon>
    </lineage>
</organism>
<reference evidence="1 2" key="1">
    <citation type="submission" date="2015-03" db="EMBL/GenBank/DDBJ databases">
        <title>Caedibacter varicaedens, whole genome shotgun sequence.</title>
        <authorList>
            <person name="Suzuki H."/>
            <person name="Dapper A.L."/>
            <person name="Gibson A.K."/>
            <person name="Jackson C."/>
            <person name="Lee H."/>
            <person name="Pejaver V.R."/>
            <person name="Doak T."/>
            <person name="Lynch M."/>
        </authorList>
    </citation>
    <scope>NUCLEOTIDE SEQUENCE [LARGE SCALE GENOMIC DNA]</scope>
</reference>
<proteinExistence type="predicted"/>
<gene>
    <name evidence="1" type="ORF">Cva_01108</name>
</gene>
<protein>
    <submittedName>
        <fullName evidence="1">Uncharacterized protein</fullName>
    </submittedName>
</protein>